<dbReference type="Proteomes" id="UP001162992">
    <property type="component" value="Chromosome 17"/>
</dbReference>
<organism evidence="1 2">
    <name type="scientific">Diphasiastrum complanatum</name>
    <name type="common">Issler's clubmoss</name>
    <name type="synonym">Lycopodium complanatum</name>
    <dbReference type="NCBI Taxonomy" id="34168"/>
    <lineage>
        <taxon>Eukaryota</taxon>
        <taxon>Viridiplantae</taxon>
        <taxon>Streptophyta</taxon>
        <taxon>Embryophyta</taxon>
        <taxon>Tracheophyta</taxon>
        <taxon>Lycopodiopsida</taxon>
        <taxon>Lycopodiales</taxon>
        <taxon>Lycopodiaceae</taxon>
        <taxon>Lycopodioideae</taxon>
        <taxon>Diphasiastrum</taxon>
    </lineage>
</organism>
<accession>A0ACC2B4Y1</accession>
<comment type="caution">
    <text evidence="1">The sequence shown here is derived from an EMBL/GenBank/DDBJ whole genome shotgun (WGS) entry which is preliminary data.</text>
</comment>
<name>A0ACC2B4Y1_DIPCM</name>
<protein>
    <submittedName>
        <fullName evidence="1">Uncharacterized protein</fullName>
    </submittedName>
</protein>
<evidence type="ECO:0000313" key="2">
    <source>
        <dbReference type="Proteomes" id="UP001162992"/>
    </source>
</evidence>
<proteinExistence type="predicted"/>
<reference evidence="2" key="1">
    <citation type="journal article" date="2024" name="Proc. Natl. Acad. Sci. U.S.A.">
        <title>Extraordinary preservation of gene collinearity over three hundred million years revealed in homosporous lycophytes.</title>
        <authorList>
            <person name="Li C."/>
            <person name="Wickell D."/>
            <person name="Kuo L.Y."/>
            <person name="Chen X."/>
            <person name="Nie B."/>
            <person name="Liao X."/>
            <person name="Peng D."/>
            <person name="Ji J."/>
            <person name="Jenkins J."/>
            <person name="Williams M."/>
            <person name="Shu S."/>
            <person name="Plott C."/>
            <person name="Barry K."/>
            <person name="Rajasekar S."/>
            <person name="Grimwood J."/>
            <person name="Han X."/>
            <person name="Sun S."/>
            <person name="Hou Z."/>
            <person name="He W."/>
            <person name="Dai G."/>
            <person name="Sun C."/>
            <person name="Schmutz J."/>
            <person name="Leebens-Mack J.H."/>
            <person name="Li F.W."/>
            <person name="Wang L."/>
        </authorList>
    </citation>
    <scope>NUCLEOTIDE SEQUENCE [LARGE SCALE GENOMIC DNA]</scope>
    <source>
        <strain evidence="2">cv. PW_Plant_1</strain>
    </source>
</reference>
<evidence type="ECO:0000313" key="1">
    <source>
        <dbReference type="EMBL" id="KAJ7524838.1"/>
    </source>
</evidence>
<sequence>MAMAAPSLSIPHSNLHHYSFAISSPPSPPFSFSSSSSQMTPLRLRELLAVRSSKAEGPLRRPAAPTKEAASPPSTIPAPLPPSAPPSPPPSVSSSAAPSISGVTIEYQRQRAKELQEYFLDRKYEEQAKRGRIFGWVPKNEISNGRWAMFGFSVGLLTEYATGSDFVEQLKIIVSNLGIADID</sequence>
<keyword evidence="2" id="KW-1185">Reference proteome</keyword>
<gene>
    <name evidence="1" type="ORF">O6H91_17G024300</name>
</gene>
<dbReference type="EMBL" id="CM055108">
    <property type="protein sequence ID" value="KAJ7524838.1"/>
    <property type="molecule type" value="Genomic_DNA"/>
</dbReference>